<accession>T1DJP8</accession>
<dbReference type="EMBL" id="GAMD01001336">
    <property type="protein sequence ID" value="JAB00255.1"/>
    <property type="molecule type" value="mRNA"/>
</dbReference>
<sequence length="498" mass="54007">ARTHAEANSPRTIVAPVAAPAVDFTVRAIVQVGRVERFVAIETTEAPLVPHAVFAQHLLGLVHGVTTARATLAILGLRSVGRLRNRVHWSRLNIGGNQRRSMAKTEALRSEQLAVASTAMDLTIRTVTGNHGIQRTVALVTVEALLVPHRTLGQLLLGGKHHATAPWATLTLRSLDQRRIDGYVWFLRSQLLLSHAIGLQETGPTGESITMRTPLLAVASLTVHITIRTITSDDRIERLGTVATLVALAMPLATLRQDLLGRKHDATAPWTSLARRCLNRRRIRGRWFQRKLTFDRSTVALQGTTALTVAVTLRTKLLAIAHFAVDVTIRTLAAVYRIETLLTLTAFEASLMVGSSTCQHLLGHVNVSATARATLSFRCLGKWFRFRVSVGALGLKLGTGVHREATGASTETVALRSVLASVAVLAVQLALVLRAVCGVKHLAAHSAFEALLVEFVSTGDTLLGRVHRLAALGALGVLSWLERHFGGWFLLSFELTLL</sequence>
<reference evidence="1" key="1">
    <citation type="submission" date="2013-07" db="EMBL/GenBank/DDBJ databases">
        <title>Transcriptome sequencing and developmental regulation of gene expression in Anopheles aquasalis.</title>
        <authorList>
            <consortium name="Brazilian Malaria Network (MCT/CNPq/MS/SCTIE/DECIT/PRONEX 555648/2009-5) and Research Network on Bioactive Molecules from Arthropod Vectors (NAP-MOBIARVE"/>
            <consortium name="University of Sao Paulo)"/>
            <person name="Marinotti O."/>
            <person name="Ribeiro J.M.C."/>
            <person name="Costa-da-Silva A.L."/>
            <person name="Silva M.C.P."/>
            <person name="Lopes A.R."/>
            <person name="Barros M.S."/>
            <person name="Sa-Nunes A."/>
            <person name="Konjin B.B."/>
            <person name="Carvalho E."/>
            <person name="Suesdek L."/>
            <person name="Silva-Neto M.A.C."/>
            <person name="Capurro M.L."/>
        </authorList>
    </citation>
    <scope>NUCLEOTIDE SEQUENCE</scope>
    <source>
        <tissue evidence="1">Whole body</tissue>
    </source>
</reference>
<name>T1DJP8_ANOAQ</name>
<proteinExistence type="evidence at transcript level"/>
<dbReference type="AlphaFoldDB" id="T1DJP8"/>
<evidence type="ECO:0000313" key="1">
    <source>
        <dbReference type="EMBL" id="JAB00255.1"/>
    </source>
</evidence>
<protein>
    <submittedName>
        <fullName evidence="1">Uncharacterized protein</fullName>
    </submittedName>
</protein>
<feature type="non-terminal residue" evidence="1">
    <location>
        <position position="1"/>
    </location>
</feature>
<organism evidence="1">
    <name type="scientific">Anopheles aquasalis</name>
    <name type="common">Malaria mosquito</name>
    <dbReference type="NCBI Taxonomy" id="42839"/>
    <lineage>
        <taxon>Eukaryota</taxon>
        <taxon>Metazoa</taxon>
        <taxon>Ecdysozoa</taxon>
        <taxon>Arthropoda</taxon>
        <taxon>Hexapoda</taxon>
        <taxon>Insecta</taxon>
        <taxon>Pterygota</taxon>
        <taxon>Neoptera</taxon>
        <taxon>Endopterygota</taxon>
        <taxon>Diptera</taxon>
        <taxon>Nematocera</taxon>
        <taxon>Culicoidea</taxon>
        <taxon>Culicidae</taxon>
        <taxon>Anophelinae</taxon>
        <taxon>Anopheles</taxon>
    </lineage>
</organism>